<gene>
    <name evidence="9" type="ORF">PbB2_02833</name>
</gene>
<keyword evidence="2" id="KW-1003">Cell membrane</keyword>
<dbReference type="RefSeq" id="WP_108986043.1">
    <property type="nucleotide sequence ID" value="NZ_BFBR01000010.1"/>
</dbReference>
<evidence type="ECO:0000313" key="10">
    <source>
        <dbReference type="Proteomes" id="UP000245086"/>
    </source>
</evidence>
<keyword evidence="4 8" id="KW-0812">Transmembrane</keyword>
<dbReference type="EMBL" id="BFBR01000010">
    <property type="protein sequence ID" value="GBF59141.1"/>
    <property type="molecule type" value="Genomic_DNA"/>
</dbReference>
<protein>
    <recommendedName>
        <fullName evidence="11">DUF2029 domain-containing protein</fullName>
    </recommendedName>
</protein>
<evidence type="ECO:0000256" key="5">
    <source>
        <dbReference type="ARBA" id="ARBA00022989"/>
    </source>
</evidence>
<feature type="transmembrane region" description="Helical" evidence="8">
    <location>
        <begin position="385"/>
        <end position="404"/>
    </location>
</feature>
<evidence type="ECO:0008006" key="11">
    <source>
        <dbReference type="Google" id="ProtNLM"/>
    </source>
</evidence>
<feature type="transmembrane region" description="Helical" evidence="8">
    <location>
        <begin position="6"/>
        <end position="27"/>
    </location>
</feature>
<dbReference type="OrthoDB" id="7679563at2"/>
<dbReference type="InterPro" id="IPR018584">
    <property type="entry name" value="GT87"/>
</dbReference>
<feature type="transmembrane region" description="Helical" evidence="8">
    <location>
        <begin position="204"/>
        <end position="225"/>
    </location>
</feature>
<keyword evidence="10" id="KW-1185">Reference proteome</keyword>
<feature type="transmembrane region" description="Helical" evidence="8">
    <location>
        <begin position="127"/>
        <end position="150"/>
    </location>
</feature>
<dbReference type="AlphaFoldDB" id="A0A2P2EDM4"/>
<evidence type="ECO:0000256" key="4">
    <source>
        <dbReference type="ARBA" id="ARBA00022692"/>
    </source>
</evidence>
<evidence type="ECO:0000256" key="6">
    <source>
        <dbReference type="ARBA" id="ARBA00023136"/>
    </source>
</evidence>
<evidence type="ECO:0000256" key="7">
    <source>
        <dbReference type="ARBA" id="ARBA00024033"/>
    </source>
</evidence>
<feature type="transmembrane region" description="Helical" evidence="8">
    <location>
        <begin position="327"/>
        <end position="354"/>
    </location>
</feature>
<evidence type="ECO:0000256" key="2">
    <source>
        <dbReference type="ARBA" id="ARBA00022475"/>
    </source>
</evidence>
<comment type="similarity">
    <text evidence="7">Belongs to the glycosyltransferase 87 family.</text>
</comment>
<dbReference type="Pfam" id="PF09594">
    <property type="entry name" value="GT87"/>
    <property type="match status" value="1"/>
</dbReference>
<keyword evidence="5 8" id="KW-1133">Transmembrane helix</keyword>
<feature type="transmembrane region" description="Helical" evidence="8">
    <location>
        <begin position="232"/>
        <end position="249"/>
    </location>
</feature>
<sequence>MTLVTLQNTLPTIWTIACLVIVCLAYFQRAKPHIFLWAAAGLSLLTFGLPLLSQWPQTPLLGIHGKPIGADWAAFWLAAEQTAQFKTAQAYDTPNFLKAFQEAFGKEEYFAWQYPPTTSLALTPLTLLPYGIGALIWLLGPALWLLVTLCRTFPSNQTDPPVIAIALACPALLINLAYGQTGALIAVLMLLATTHINARPHLSGTAMGLIWFKPHFGVLLPFAVIGARAWKTGLIAGSTIVLWLILSLIHEGLDPWRAWISALIDAPSRITKEILGGPFTSWYAFVTNLTGQKAFGYGAQILSAAVAITAIVLVFQKSLCPHIRLAVLTTGALTVSPYTMFYDWVLIVPAVIVLTRSTAIQDLRIASLLGITPLFPLLMWESGSINGLIHSGGPLASIIFFLTLRRALQAMKHDQETVKAGVAMLPTSDATTASTT</sequence>
<evidence type="ECO:0000256" key="3">
    <source>
        <dbReference type="ARBA" id="ARBA00022679"/>
    </source>
</evidence>
<evidence type="ECO:0000256" key="8">
    <source>
        <dbReference type="SAM" id="Phobius"/>
    </source>
</evidence>
<keyword evidence="6 8" id="KW-0472">Membrane</keyword>
<dbReference type="GO" id="GO:0005886">
    <property type="term" value="C:plasma membrane"/>
    <property type="evidence" value="ECO:0007669"/>
    <property type="project" value="UniProtKB-SubCell"/>
</dbReference>
<dbReference type="GO" id="GO:0016758">
    <property type="term" value="F:hexosyltransferase activity"/>
    <property type="evidence" value="ECO:0007669"/>
    <property type="project" value="InterPro"/>
</dbReference>
<evidence type="ECO:0000313" key="9">
    <source>
        <dbReference type="EMBL" id="GBF59141.1"/>
    </source>
</evidence>
<organism evidence="9 10">
    <name type="scientific">Candidatus Phycosocius bacilliformis</name>
    <dbReference type="NCBI Taxonomy" id="1445552"/>
    <lineage>
        <taxon>Bacteria</taxon>
        <taxon>Pseudomonadati</taxon>
        <taxon>Pseudomonadota</taxon>
        <taxon>Alphaproteobacteria</taxon>
        <taxon>Caulobacterales</taxon>
        <taxon>Caulobacterales incertae sedis</taxon>
        <taxon>Candidatus Phycosocius</taxon>
    </lineage>
</organism>
<proteinExistence type="inferred from homology"/>
<feature type="transmembrane region" description="Helical" evidence="8">
    <location>
        <begin position="294"/>
        <end position="315"/>
    </location>
</feature>
<evidence type="ECO:0000256" key="1">
    <source>
        <dbReference type="ARBA" id="ARBA00004651"/>
    </source>
</evidence>
<feature type="transmembrane region" description="Helical" evidence="8">
    <location>
        <begin position="34"/>
        <end position="52"/>
    </location>
</feature>
<feature type="transmembrane region" description="Helical" evidence="8">
    <location>
        <begin position="162"/>
        <end position="192"/>
    </location>
</feature>
<comment type="subcellular location">
    <subcellularLocation>
        <location evidence="1">Cell membrane</location>
        <topology evidence="1">Multi-pass membrane protein</topology>
    </subcellularLocation>
</comment>
<accession>A0A2P2EDM4</accession>
<name>A0A2P2EDM4_9PROT</name>
<comment type="caution">
    <text evidence="9">The sequence shown here is derived from an EMBL/GenBank/DDBJ whole genome shotgun (WGS) entry which is preliminary data.</text>
</comment>
<reference evidence="9 10" key="1">
    <citation type="journal article" date="2018" name="Genome Announc.">
        <title>Draft Genome Sequence of "Candidatus Phycosocius bacilliformis," an Alphaproteobacterial Ectosymbiont of the Hydrocarbon-Producing Green Alga Botryococcus braunii.</title>
        <authorList>
            <person name="Tanabe Y."/>
            <person name="Yamaguchi H."/>
            <person name="Watanabe M.M."/>
        </authorList>
    </citation>
    <scope>NUCLEOTIDE SEQUENCE [LARGE SCALE GENOMIC DNA]</scope>
    <source>
        <strain evidence="9 10">BOTRYCO-2</strain>
    </source>
</reference>
<dbReference type="Proteomes" id="UP000245086">
    <property type="component" value="Unassembled WGS sequence"/>
</dbReference>
<keyword evidence="3" id="KW-0808">Transferase</keyword>